<dbReference type="EMBL" id="JAVREQ010000009">
    <property type="protein sequence ID" value="MDT0379557.1"/>
    <property type="molecule type" value="Genomic_DNA"/>
</dbReference>
<name>A0ABU2NRE6_9ACTN</name>
<feature type="compositionally biased region" description="Low complexity" evidence="1">
    <location>
        <begin position="101"/>
        <end position="114"/>
    </location>
</feature>
<evidence type="ECO:0008006" key="4">
    <source>
        <dbReference type="Google" id="ProtNLM"/>
    </source>
</evidence>
<sequence>MTPHHHRVAAACLLVLTAIVLLLTVLPHPPSSPVDDPASAHRAAVAARAVPQPEQAAGHPQLPDARRPSAPDGCPADPVAWTYRSSSAHSATACARAPLAAGATPRPAATVPAAHETRAAGTRRPGPVALSPAVLQTFRC</sequence>
<evidence type="ECO:0000313" key="2">
    <source>
        <dbReference type="EMBL" id="MDT0379557.1"/>
    </source>
</evidence>
<feature type="region of interest" description="Disordered" evidence="1">
    <location>
        <begin position="31"/>
        <end position="78"/>
    </location>
</feature>
<reference evidence="3" key="1">
    <citation type="submission" date="2023-07" db="EMBL/GenBank/DDBJ databases">
        <title>30 novel species of actinomycetes from the DSMZ collection.</title>
        <authorList>
            <person name="Nouioui I."/>
        </authorList>
    </citation>
    <scope>NUCLEOTIDE SEQUENCE [LARGE SCALE GENOMIC DNA]</scope>
    <source>
        <strain evidence="3">DSM 42041</strain>
    </source>
</reference>
<feature type="compositionally biased region" description="Low complexity" evidence="1">
    <location>
        <begin position="33"/>
        <end position="57"/>
    </location>
</feature>
<protein>
    <recommendedName>
        <fullName evidence="4">Secreted protein</fullName>
    </recommendedName>
</protein>
<proteinExistence type="predicted"/>
<feature type="region of interest" description="Disordered" evidence="1">
    <location>
        <begin position="101"/>
        <end position="127"/>
    </location>
</feature>
<comment type="caution">
    <text evidence="2">The sequence shown here is derived from an EMBL/GenBank/DDBJ whole genome shotgun (WGS) entry which is preliminary data.</text>
</comment>
<dbReference type="RefSeq" id="WP_311673359.1">
    <property type="nucleotide sequence ID" value="NZ_JAVREQ010000009.1"/>
</dbReference>
<evidence type="ECO:0000313" key="3">
    <source>
        <dbReference type="Proteomes" id="UP001183414"/>
    </source>
</evidence>
<keyword evidence="3" id="KW-1185">Reference proteome</keyword>
<evidence type="ECO:0000256" key="1">
    <source>
        <dbReference type="SAM" id="MobiDB-lite"/>
    </source>
</evidence>
<dbReference type="Proteomes" id="UP001183414">
    <property type="component" value="Unassembled WGS sequence"/>
</dbReference>
<organism evidence="2 3">
    <name type="scientific">Streptomyces hazeniae</name>
    <dbReference type="NCBI Taxonomy" id="3075538"/>
    <lineage>
        <taxon>Bacteria</taxon>
        <taxon>Bacillati</taxon>
        <taxon>Actinomycetota</taxon>
        <taxon>Actinomycetes</taxon>
        <taxon>Kitasatosporales</taxon>
        <taxon>Streptomycetaceae</taxon>
        <taxon>Streptomyces</taxon>
    </lineage>
</organism>
<gene>
    <name evidence="2" type="ORF">RM572_12355</name>
</gene>
<accession>A0ABU2NRE6</accession>